<protein>
    <submittedName>
        <fullName evidence="1">Putative Tigger transposable element-derived protein 1-like 283</fullName>
    </submittedName>
</protein>
<reference evidence="1" key="1">
    <citation type="journal article" date="2021" name="Sci. Adv.">
        <title>The American lobster genome reveals insights on longevity, neural, and immune adaptations.</title>
        <authorList>
            <person name="Polinski J.M."/>
            <person name="Zimin A.V."/>
            <person name="Clark K.F."/>
            <person name="Kohn A.B."/>
            <person name="Sadowski N."/>
            <person name="Timp W."/>
            <person name="Ptitsyn A."/>
            <person name="Khanna P."/>
            <person name="Romanova D.Y."/>
            <person name="Williams P."/>
            <person name="Greenwood S.J."/>
            <person name="Moroz L.L."/>
            <person name="Walt D.R."/>
            <person name="Bodnar A.G."/>
        </authorList>
    </citation>
    <scope>NUCLEOTIDE SEQUENCE</scope>
    <source>
        <strain evidence="1">GMGI-L3</strain>
    </source>
</reference>
<organism evidence="1 2">
    <name type="scientific">Homarus americanus</name>
    <name type="common">American lobster</name>
    <dbReference type="NCBI Taxonomy" id="6706"/>
    <lineage>
        <taxon>Eukaryota</taxon>
        <taxon>Metazoa</taxon>
        <taxon>Ecdysozoa</taxon>
        <taxon>Arthropoda</taxon>
        <taxon>Crustacea</taxon>
        <taxon>Multicrustacea</taxon>
        <taxon>Malacostraca</taxon>
        <taxon>Eumalacostraca</taxon>
        <taxon>Eucarida</taxon>
        <taxon>Decapoda</taxon>
        <taxon>Pleocyemata</taxon>
        <taxon>Astacidea</taxon>
        <taxon>Nephropoidea</taxon>
        <taxon>Nephropidae</taxon>
        <taxon>Homarus</taxon>
    </lineage>
</organism>
<dbReference type="EMBL" id="JAHLQT010010484">
    <property type="protein sequence ID" value="KAG7172697.1"/>
    <property type="molecule type" value="Genomic_DNA"/>
</dbReference>
<comment type="caution">
    <text evidence="1">The sequence shown here is derived from an EMBL/GenBank/DDBJ whole genome shotgun (WGS) entry which is preliminary data.</text>
</comment>
<evidence type="ECO:0000313" key="2">
    <source>
        <dbReference type="Proteomes" id="UP000747542"/>
    </source>
</evidence>
<accession>A0A8J5TIJ0</accession>
<dbReference type="AlphaFoldDB" id="A0A8J5TIJ0"/>
<name>A0A8J5TIJ0_HOMAM</name>
<sequence length="117" mass="13076">MPCKHPAPAGGSIGTPAKVRKVPTMVKKVELLEKLKSGMSYAVCDCHYSRNESSIRYIKRKKKEIHKCIALEATSVANKTLHLRDPVMIKMKKALSIWIENMNSCNVSVDSNYQGQS</sequence>
<keyword evidence="2" id="KW-1185">Reference proteome</keyword>
<dbReference type="Proteomes" id="UP000747542">
    <property type="component" value="Unassembled WGS sequence"/>
</dbReference>
<evidence type="ECO:0000313" key="1">
    <source>
        <dbReference type="EMBL" id="KAG7172697.1"/>
    </source>
</evidence>
<gene>
    <name evidence="1" type="primary">TIGD1-L283</name>
    <name evidence="1" type="ORF">Hamer_G006922</name>
</gene>
<proteinExistence type="predicted"/>